<dbReference type="Proteomes" id="UP000221538">
    <property type="component" value="Unassembled WGS sequence"/>
</dbReference>
<proteinExistence type="predicted"/>
<dbReference type="AlphaFoldDB" id="A0A292ZJ28"/>
<evidence type="ECO:0000313" key="3">
    <source>
        <dbReference type="Proteomes" id="UP000221538"/>
    </source>
</evidence>
<reference evidence="2 3" key="1">
    <citation type="journal article" date="2013" name="Biodegradation">
        <title>Occurrence of 4-tert-butylphenol (4-t-BP) biodegradation in an aquatic sample caused by the presence of Spirodela polyrrhiza and isolation of a 4-t-BP-utilizing bacterium.</title>
        <authorList>
            <person name="Ogata Y."/>
            <person name="Toyama T."/>
            <person name="Yu N."/>
            <person name="Wang X."/>
            <person name="Sei K."/>
            <person name="Ike M."/>
        </authorList>
    </citation>
    <scope>NUCLEOTIDE SEQUENCE [LARGE SCALE GENOMIC DNA]</scope>
    <source>
        <strain evidence="2 3">OMI</strain>
    </source>
</reference>
<gene>
    <name evidence="2" type="ORF">SFOMI_3435</name>
</gene>
<name>A0A292ZJ28_SPHSA</name>
<feature type="compositionally biased region" description="Basic and acidic residues" evidence="1">
    <location>
        <begin position="1"/>
        <end position="13"/>
    </location>
</feature>
<dbReference type="EMBL" id="BEWI01000032">
    <property type="protein sequence ID" value="GAY22873.1"/>
    <property type="molecule type" value="Genomic_DNA"/>
</dbReference>
<reference evidence="2 3" key="2">
    <citation type="journal article" date="2013" name="Environ. Sci. Technol.">
        <title>The 4-tert-butylphenol-utilizing bacterium Sphingobium fuliginis OMI can degrade bisphenols via phenolic ring hydroxylation and meta-cleavage pathway.</title>
        <authorList>
            <person name="Ogata Y."/>
            <person name="Goda S."/>
            <person name="Toyama T."/>
            <person name="Sei K."/>
            <person name="Ike M."/>
        </authorList>
    </citation>
    <scope>NUCLEOTIDE SEQUENCE [LARGE SCALE GENOMIC DNA]</scope>
    <source>
        <strain evidence="2 3">OMI</strain>
    </source>
</reference>
<organism evidence="2 3">
    <name type="scientific">Sphingobium fuliginis (strain ATCC 27551)</name>
    <dbReference type="NCBI Taxonomy" id="336203"/>
    <lineage>
        <taxon>Bacteria</taxon>
        <taxon>Pseudomonadati</taxon>
        <taxon>Pseudomonadota</taxon>
        <taxon>Alphaproteobacteria</taxon>
        <taxon>Sphingomonadales</taxon>
        <taxon>Sphingomonadaceae</taxon>
        <taxon>Sphingobium</taxon>
    </lineage>
</organism>
<accession>A0A292ZJ28</accession>
<evidence type="ECO:0000313" key="2">
    <source>
        <dbReference type="EMBL" id="GAY22873.1"/>
    </source>
</evidence>
<sequence length="58" mass="6474">MDRDRSAEAHPPERGSNPRHPPWYHGVPAGRPGACPDRTPASNDRVECQAWVGTRRSQ</sequence>
<feature type="region of interest" description="Disordered" evidence="1">
    <location>
        <begin position="1"/>
        <end position="42"/>
    </location>
</feature>
<protein>
    <submittedName>
        <fullName evidence="2">Uncharacterized protein</fullName>
    </submittedName>
</protein>
<evidence type="ECO:0000256" key="1">
    <source>
        <dbReference type="SAM" id="MobiDB-lite"/>
    </source>
</evidence>
<comment type="caution">
    <text evidence="2">The sequence shown here is derived from an EMBL/GenBank/DDBJ whole genome shotgun (WGS) entry which is preliminary data.</text>
</comment>